<dbReference type="AlphaFoldDB" id="A0A4D7JQS8"/>
<protein>
    <recommendedName>
        <fullName evidence="3">Lipoprotein</fullName>
    </recommendedName>
</protein>
<dbReference type="PROSITE" id="PS51257">
    <property type="entry name" value="PROKAR_LIPOPROTEIN"/>
    <property type="match status" value="1"/>
</dbReference>
<dbReference type="Proteomes" id="UP000298616">
    <property type="component" value="Chromosome"/>
</dbReference>
<dbReference type="RefSeq" id="WP_137088940.1">
    <property type="nucleotide sequence ID" value="NZ_CP028923.1"/>
</dbReference>
<evidence type="ECO:0000313" key="1">
    <source>
        <dbReference type="EMBL" id="QCK13345.1"/>
    </source>
</evidence>
<dbReference type="EMBL" id="CP028923">
    <property type="protein sequence ID" value="QCK13345.1"/>
    <property type="molecule type" value="Genomic_DNA"/>
</dbReference>
<reference evidence="1 2" key="1">
    <citation type="submission" date="2018-04" db="EMBL/GenBank/DDBJ databases">
        <title>Complete genome uncultured novel isolate.</title>
        <authorList>
            <person name="Merlino G."/>
        </authorList>
    </citation>
    <scope>NUCLEOTIDE SEQUENCE [LARGE SCALE GENOMIC DNA]</scope>
    <source>
        <strain evidence="2">R1DC9</strain>
    </source>
</reference>
<name>A0A4D7JQS8_9BACT</name>
<dbReference type="KEGG" id="fpf:DCC35_00560"/>
<gene>
    <name evidence="1" type="ORF">DCC35_00560</name>
</gene>
<keyword evidence="2" id="KW-1185">Reference proteome</keyword>
<evidence type="ECO:0000313" key="2">
    <source>
        <dbReference type="Proteomes" id="UP000298616"/>
    </source>
</evidence>
<organism evidence="1 2">
    <name type="scientific">Mangrovivirga cuniculi</name>
    <dbReference type="NCBI Taxonomy" id="2715131"/>
    <lineage>
        <taxon>Bacteria</taxon>
        <taxon>Pseudomonadati</taxon>
        <taxon>Bacteroidota</taxon>
        <taxon>Cytophagia</taxon>
        <taxon>Cytophagales</taxon>
        <taxon>Mangrovivirgaceae</taxon>
        <taxon>Mangrovivirga</taxon>
    </lineage>
</organism>
<proteinExistence type="predicted"/>
<accession>A0A4D7JQS8</accession>
<evidence type="ECO:0008006" key="3">
    <source>
        <dbReference type="Google" id="ProtNLM"/>
    </source>
</evidence>
<sequence length="219" mass="25169">MKSGMIPVWVIFLLFLFCSCQKEKIKPSEDTDGIIITSLKSEPSLNNFFHSPNSRLDFSTLGELNFKKFVKTVTSSGKTTYSIPLYPENPLPYSREYLILNKINNGYRAYIIQYSSDNLSSLNDLEKFNGTFRILDMERNIKYEACSEQGRLISSSDMNSRTSETYELCNCYYVPVTEVGDFGPVMVLEKKFMILPEVEEMDHLIAIVMTLAMLMEEML</sequence>